<reference evidence="2" key="2">
    <citation type="submission" date="2017-06" db="EMBL/GenBank/DDBJ databases">
        <title>WGS assembly of Brachypodium distachyon.</title>
        <authorList>
            <consortium name="The International Brachypodium Initiative"/>
            <person name="Lucas S."/>
            <person name="Harmon-Smith M."/>
            <person name="Lail K."/>
            <person name="Tice H."/>
            <person name="Grimwood J."/>
            <person name="Bruce D."/>
            <person name="Barry K."/>
            <person name="Shu S."/>
            <person name="Lindquist E."/>
            <person name="Wang M."/>
            <person name="Pitluck S."/>
            <person name="Vogel J.P."/>
            <person name="Garvin D.F."/>
            <person name="Mockler T.C."/>
            <person name="Schmutz J."/>
            <person name="Rokhsar D."/>
            <person name="Bevan M.W."/>
        </authorList>
    </citation>
    <scope>NUCLEOTIDE SEQUENCE</scope>
    <source>
        <strain evidence="2">Bd21</strain>
    </source>
</reference>
<dbReference type="Gene3D" id="3.60.10.10">
    <property type="entry name" value="Endonuclease/exonuclease/phosphatase"/>
    <property type="match status" value="1"/>
</dbReference>
<dbReference type="SUPFAM" id="SSF56219">
    <property type="entry name" value="DNase I-like"/>
    <property type="match status" value="1"/>
</dbReference>
<evidence type="ECO:0008006" key="3">
    <source>
        <dbReference type="Google" id="ProtNLM"/>
    </source>
</evidence>
<dbReference type="GO" id="GO:0016605">
    <property type="term" value="C:PML body"/>
    <property type="evidence" value="ECO:0000318"/>
    <property type="project" value="GO_Central"/>
</dbReference>
<protein>
    <recommendedName>
        <fullName evidence="3">Endonuclease/exonuclease/phosphatase domain-containing protein</fullName>
    </recommendedName>
</protein>
<dbReference type="GO" id="GO:0070260">
    <property type="term" value="F:5'-tyrosyl-DNA phosphodiesterase activity"/>
    <property type="evidence" value="ECO:0000318"/>
    <property type="project" value="GO_Central"/>
</dbReference>
<dbReference type="STRING" id="15368.A0A0Q3GYX1"/>
<organism evidence="2">
    <name type="scientific">Brachypodium distachyon</name>
    <name type="common">Purple false brome</name>
    <name type="synonym">Trachynia distachya</name>
    <dbReference type="NCBI Taxonomy" id="15368"/>
    <lineage>
        <taxon>Eukaryota</taxon>
        <taxon>Viridiplantae</taxon>
        <taxon>Streptophyta</taxon>
        <taxon>Embryophyta</taxon>
        <taxon>Tracheophyta</taxon>
        <taxon>Spermatophyta</taxon>
        <taxon>Magnoliopsida</taxon>
        <taxon>Liliopsida</taxon>
        <taxon>Poales</taxon>
        <taxon>Poaceae</taxon>
        <taxon>BOP clade</taxon>
        <taxon>Pooideae</taxon>
        <taxon>Stipodae</taxon>
        <taxon>Brachypodieae</taxon>
        <taxon>Brachypodium</taxon>
    </lineage>
</organism>
<reference evidence="2" key="1">
    <citation type="journal article" date="2010" name="Nature">
        <title>Genome sequencing and analysis of the model grass Brachypodium distachyon.</title>
        <authorList>
            <consortium name="International Brachypodium Initiative"/>
        </authorList>
    </citation>
    <scope>NUCLEOTIDE SEQUENCE [LARGE SCALE GENOMIC DNA]</scope>
    <source>
        <strain evidence="2">Bd21</strain>
    </source>
</reference>
<dbReference type="PANTHER" id="PTHR15822:SF20">
    <property type="entry name" value="ENDONUCLEASE_EXONUCLEASE_PHOSPHATASE DOMAIN-CONTAINING PROTEIN"/>
    <property type="match status" value="1"/>
</dbReference>
<dbReference type="InterPro" id="IPR036691">
    <property type="entry name" value="Endo/exonu/phosph_ase_sf"/>
</dbReference>
<dbReference type="PANTHER" id="PTHR15822">
    <property type="entry name" value="TRAF AND TNF RECEPTOR-ASSOCIATED PROTEIN"/>
    <property type="match status" value="1"/>
</dbReference>
<name>A0A0Q3GYX1_BRADI</name>
<proteinExistence type="predicted"/>
<sequence length="249" mass="28336">LSLRRSGLPILLSVLNPRRCDNKLGEYWLNISNNKLPQLIKLHARGYGADDFSPRLMFEHRKRAGANNGVEGRVYQPIWTDQRLHVGTCRLPGPTHSDARSMGRLEMAEEFLNYQDKSYDGNFVLAGDMNWDEDLDGPFPIEGQQGRVVDAWLELRGEDGWTYDVVANPMLSGRNLERKSPDRLCKLRDFELDSSIEMVGTEAIPGLTYFGAEGRVLPVLPSHLFGLVLTISRKDDRDYPRWEYLGVVT</sequence>
<dbReference type="InterPro" id="IPR051547">
    <property type="entry name" value="TDP2-like"/>
</dbReference>
<accession>A0A0Q3GYX1</accession>
<gene>
    <name evidence="2" type="ORF">BRADI_1g26491v3</name>
</gene>
<evidence type="ECO:0000313" key="2">
    <source>
        <dbReference type="EMBL" id="KQK16056.2"/>
    </source>
</evidence>
<dbReference type="AlphaFoldDB" id="A0A0Q3GYX1"/>
<keyword evidence="1" id="KW-0378">Hydrolase</keyword>
<dbReference type="GO" id="GO:0003697">
    <property type="term" value="F:single-stranded DNA binding"/>
    <property type="evidence" value="ECO:0000318"/>
    <property type="project" value="GO_Central"/>
</dbReference>
<dbReference type="GO" id="GO:0005737">
    <property type="term" value="C:cytoplasm"/>
    <property type="evidence" value="ECO:0000318"/>
    <property type="project" value="GO_Central"/>
</dbReference>
<dbReference type="GO" id="GO:0006302">
    <property type="term" value="P:double-strand break repair"/>
    <property type="evidence" value="ECO:0000318"/>
    <property type="project" value="GO_Central"/>
</dbReference>
<evidence type="ECO:0000256" key="1">
    <source>
        <dbReference type="ARBA" id="ARBA00022801"/>
    </source>
</evidence>
<feature type="non-terminal residue" evidence="2">
    <location>
        <position position="1"/>
    </location>
</feature>
<dbReference type="EMBL" id="CM000880">
    <property type="protein sequence ID" value="KQK16056.2"/>
    <property type="molecule type" value="Genomic_DNA"/>
</dbReference>
<dbReference type="OrthoDB" id="686169at2759"/>